<keyword evidence="9" id="KW-1185">Reference proteome</keyword>
<dbReference type="Pfam" id="PF04893">
    <property type="entry name" value="Yip1"/>
    <property type="match status" value="1"/>
</dbReference>
<keyword evidence="3 6" id="KW-1133">Transmembrane helix</keyword>
<keyword evidence="2 6" id="KW-0812">Transmembrane</keyword>
<feature type="transmembrane region" description="Helical" evidence="6">
    <location>
        <begin position="82"/>
        <end position="103"/>
    </location>
</feature>
<feature type="transmembrane region" description="Helical" evidence="6">
    <location>
        <begin position="42"/>
        <end position="62"/>
    </location>
</feature>
<feature type="transmembrane region" description="Helical" evidence="6">
    <location>
        <begin position="168"/>
        <end position="194"/>
    </location>
</feature>
<organism evidence="8 9">
    <name type="scientific">Parasphingorhabdus flavimaris</name>
    <dbReference type="NCBI Taxonomy" id="266812"/>
    <lineage>
        <taxon>Bacteria</taxon>
        <taxon>Pseudomonadati</taxon>
        <taxon>Pseudomonadota</taxon>
        <taxon>Alphaproteobacteria</taxon>
        <taxon>Sphingomonadales</taxon>
        <taxon>Sphingomonadaceae</taxon>
        <taxon>Parasphingorhabdus</taxon>
    </lineage>
</organism>
<keyword evidence="4 6" id="KW-0472">Membrane</keyword>
<evidence type="ECO:0000256" key="5">
    <source>
        <dbReference type="SAM" id="MobiDB-lite"/>
    </source>
</evidence>
<feature type="transmembrane region" description="Helical" evidence="6">
    <location>
        <begin position="138"/>
        <end position="156"/>
    </location>
</feature>
<dbReference type="EMBL" id="JABWMH010000004">
    <property type="protein sequence ID" value="NVD28766.1"/>
    <property type="molecule type" value="Genomic_DNA"/>
</dbReference>
<name>A0ABX2N5F4_9SPHN</name>
<dbReference type="Proteomes" id="UP000652427">
    <property type="component" value="Unassembled WGS sequence"/>
</dbReference>
<feature type="compositionally biased region" description="Low complexity" evidence="5">
    <location>
        <begin position="268"/>
        <end position="286"/>
    </location>
</feature>
<feature type="domain" description="Yip1" evidence="7">
    <location>
        <begin position="16"/>
        <end position="181"/>
    </location>
</feature>
<dbReference type="InterPro" id="IPR006977">
    <property type="entry name" value="Yip1_dom"/>
</dbReference>
<evidence type="ECO:0000256" key="4">
    <source>
        <dbReference type="ARBA" id="ARBA00023136"/>
    </source>
</evidence>
<sequence length="392" mass="40745">MNEGHIGTTLLQRAKAILLQPRQEWPIIEGEAASIASIYKSYIIPLAAIGPVAGFIHAVLFGNSFFGITHRPSFLSALSTAVVSYIFTLIGVFLMALVIDFLAPRFGGTANRTNAFKLAAYSATAAWVAGAFQLVPGLGMLTVLGLYGLYLLYVGIPVMMKAPEDKAVIYTVAIVVIGAIAGMIFSVILAPLMLLTSSVPDTSDGSLSGSVNVPGVGSLDLSELEKAGEKMAAANERAQSGQATTLPSKQLAAMLPASLPGGLEQTRSRSSGTSVAGVGASSASASYGDDEKSIELTITDLGIAGSLATLGNAMNMESESQNGTVIEKMGKIDGRLTTIRYDSASRDGRYGVIVGDRFNVQVDGDADSVADLRAVLDEIDLAALESIARSGE</sequence>
<reference evidence="8 9" key="1">
    <citation type="submission" date="2020-06" db="EMBL/GenBank/DDBJ databases">
        <authorList>
            <person name="Kim S.-J."/>
            <person name="Park S.-J."/>
        </authorList>
    </citation>
    <scope>NUCLEOTIDE SEQUENCE [LARGE SCALE GENOMIC DNA]</scope>
    <source>
        <strain evidence="8 9">SW-151</strain>
    </source>
</reference>
<evidence type="ECO:0000256" key="6">
    <source>
        <dbReference type="SAM" id="Phobius"/>
    </source>
</evidence>
<evidence type="ECO:0000256" key="2">
    <source>
        <dbReference type="ARBA" id="ARBA00022692"/>
    </source>
</evidence>
<dbReference type="RefSeq" id="WP_176280234.1">
    <property type="nucleotide sequence ID" value="NZ_JABWMH010000004.1"/>
</dbReference>
<accession>A0ABX2N5F4</accession>
<evidence type="ECO:0000256" key="1">
    <source>
        <dbReference type="ARBA" id="ARBA00004141"/>
    </source>
</evidence>
<comment type="subcellular location">
    <subcellularLocation>
        <location evidence="1">Membrane</location>
        <topology evidence="1">Multi-pass membrane protein</topology>
    </subcellularLocation>
</comment>
<protein>
    <submittedName>
        <fullName evidence="8">YIP1 family protein</fullName>
    </submittedName>
</protein>
<gene>
    <name evidence="8" type="ORF">HUO14_12770</name>
</gene>
<evidence type="ECO:0000313" key="9">
    <source>
        <dbReference type="Proteomes" id="UP000652427"/>
    </source>
</evidence>
<evidence type="ECO:0000259" key="7">
    <source>
        <dbReference type="Pfam" id="PF04893"/>
    </source>
</evidence>
<evidence type="ECO:0000256" key="3">
    <source>
        <dbReference type="ARBA" id="ARBA00022989"/>
    </source>
</evidence>
<feature type="region of interest" description="Disordered" evidence="5">
    <location>
        <begin position="262"/>
        <end position="286"/>
    </location>
</feature>
<proteinExistence type="predicted"/>
<evidence type="ECO:0000313" key="8">
    <source>
        <dbReference type="EMBL" id="NVD28766.1"/>
    </source>
</evidence>
<comment type="caution">
    <text evidence="8">The sequence shown here is derived from an EMBL/GenBank/DDBJ whole genome shotgun (WGS) entry which is preliminary data.</text>
</comment>